<keyword evidence="3" id="KW-1003">Cell membrane</keyword>
<dbReference type="Pfam" id="PF00528">
    <property type="entry name" value="BPD_transp_1"/>
    <property type="match status" value="1"/>
</dbReference>
<feature type="transmembrane region" description="Helical" evidence="7">
    <location>
        <begin position="123"/>
        <end position="142"/>
    </location>
</feature>
<evidence type="ECO:0000313" key="10">
    <source>
        <dbReference type="Proteomes" id="UP000886887"/>
    </source>
</evidence>
<dbReference type="AlphaFoldDB" id="A0A9D0ZA33"/>
<dbReference type="PANTHER" id="PTHR43227">
    <property type="entry name" value="BLL4140 PROTEIN"/>
    <property type="match status" value="1"/>
</dbReference>
<feature type="transmembrane region" description="Helical" evidence="7">
    <location>
        <begin position="90"/>
        <end position="111"/>
    </location>
</feature>
<dbReference type="PROSITE" id="PS50928">
    <property type="entry name" value="ABC_TM1"/>
    <property type="match status" value="1"/>
</dbReference>
<evidence type="ECO:0000313" key="9">
    <source>
        <dbReference type="EMBL" id="HIQ71937.1"/>
    </source>
</evidence>
<dbReference type="PANTHER" id="PTHR43227:SF11">
    <property type="entry name" value="BLL4140 PROTEIN"/>
    <property type="match status" value="1"/>
</dbReference>
<feature type="transmembrane region" description="Helical" evidence="7">
    <location>
        <begin position="187"/>
        <end position="208"/>
    </location>
</feature>
<dbReference type="GO" id="GO:0005886">
    <property type="term" value="C:plasma membrane"/>
    <property type="evidence" value="ECO:0007669"/>
    <property type="project" value="UniProtKB-SubCell"/>
</dbReference>
<evidence type="ECO:0000256" key="3">
    <source>
        <dbReference type="ARBA" id="ARBA00022475"/>
    </source>
</evidence>
<feature type="transmembrane region" description="Helical" evidence="7">
    <location>
        <begin position="220"/>
        <end position="240"/>
    </location>
</feature>
<keyword evidence="5 7" id="KW-1133">Transmembrane helix</keyword>
<evidence type="ECO:0000256" key="7">
    <source>
        <dbReference type="RuleBase" id="RU363032"/>
    </source>
</evidence>
<keyword evidence="4 7" id="KW-0812">Transmembrane</keyword>
<evidence type="ECO:0000256" key="6">
    <source>
        <dbReference type="ARBA" id="ARBA00023136"/>
    </source>
</evidence>
<dbReference type="Proteomes" id="UP000886887">
    <property type="component" value="Unassembled WGS sequence"/>
</dbReference>
<proteinExistence type="inferred from homology"/>
<dbReference type="EMBL" id="DVFJ01000023">
    <property type="protein sequence ID" value="HIQ71937.1"/>
    <property type="molecule type" value="Genomic_DNA"/>
</dbReference>
<dbReference type="GO" id="GO:0055085">
    <property type="term" value="P:transmembrane transport"/>
    <property type="evidence" value="ECO:0007669"/>
    <property type="project" value="InterPro"/>
</dbReference>
<gene>
    <name evidence="9" type="ORF">IAB73_07010</name>
</gene>
<dbReference type="InterPro" id="IPR050809">
    <property type="entry name" value="UgpAE/MalFG_permease"/>
</dbReference>
<feature type="transmembrane region" description="Helical" evidence="7">
    <location>
        <begin position="20"/>
        <end position="44"/>
    </location>
</feature>
<protein>
    <submittedName>
        <fullName evidence="9">Sugar ABC transporter permease</fullName>
    </submittedName>
</protein>
<name>A0A9D0ZA33_9FIRM</name>
<dbReference type="InterPro" id="IPR035906">
    <property type="entry name" value="MetI-like_sf"/>
</dbReference>
<organism evidence="9 10">
    <name type="scientific">Candidatus Onthenecus intestinigallinarum</name>
    <dbReference type="NCBI Taxonomy" id="2840875"/>
    <lineage>
        <taxon>Bacteria</taxon>
        <taxon>Bacillati</taxon>
        <taxon>Bacillota</taxon>
        <taxon>Clostridia</taxon>
        <taxon>Eubacteriales</taxon>
        <taxon>Candidatus Onthenecus</taxon>
    </lineage>
</organism>
<comment type="subcellular location">
    <subcellularLocation>
        <location evidence="1 7">Cell membrane</location>
        <topology evidence="1 7">Multi-pass membrane protein</topology>
    </subcellularLocation>
</comment>
<comment type="caution">
    <text evidence="9">The sequence shown here is derived from an EMBL/GenBank/DDBJ whole genome shotgun (WGS) entry which is preliminary data.</text>
</comment>
<dbReference type="SUPFAM" id="SSF161098">
    <property type="entry name" value="MetI-like"/>
    <property type="match status" value="1"/>
</dbReference>
<reference evidence="9" key="2">
    <citation type="journal article" date="2021" name="PeerJ">
        <title>Extensive microbial diversity within the chicken gut microbiome revealed by metagenomics and culture.</title>
        <authorList>
            <person name="Gilroy R."/>
            <person name="Ravi A."/>
            <person name="Getino M."/>
            <person name="Pursley I."/>
            <person name="Horton D.L."/>
            <person name="Alikhan N.F."/>
            <person name="Baker D."/>
            <person name="Gharbi K."/>
            <person name="Hall N."/>
            <person name="Watson M."/>
            <person name="Adriaenssens E.M."/>
            <person name="Foster-Nyarko E."/>
            <person name="Jarju S."/>
            <person name="Secka A."/>
            <person name="Antonio M."/>
            <person name="Oren A."/>
            <person name="Chaudhuri R.R."/>
            <person name="La Ragione R."/>
            <person name="Hildebrand F."/>
            <person name="Pallen M.J."/>
        </authorList>
    </citation>
    <scope>NUCLEOTIDE SEQUENCE</scope>
    <source>
        <strain evidence="9">ChiSxjej2B14-6234</strain>
    </source>
</reference>
<sequence length="314" mass="35788">MLAKQSTGQRLKRRLRRDVFAHWQLLALLALPLAWYIIFCYIPMFGVQLAFKSHKVTLGIWQSPWADPLFKHFSRYFSSYYAWSTIWNTLALNLGCLAIGFPAPILLALILNEIDNVRFRKTLQNVTYIPYFLSIVVVVSMLKLFCDERYGVINILLQALNLQALPLMESERYFRPLYVLSNVWQNMGWNAIIYVAALAGIDMALYEAATIDGATRWQKILHVSLPCILPTIVTMLILRIGQLMTIGFEKALLMQNDMNIGTSEIISTLVYKNGIQNGDYSYATAVGLMNSAVNLVLIVAANTFCRRTLNESLW</sequence>
<keyword evidence="2 7" id="KW-0813">Transport</keyword>
<accession>A0A9D0ZA33</accession>
<comment type="similarity">
    <text evidence="7">Belongs to the binding-protein-dependent transport system permease family.</text>
</comment>
<dbReference type="CDD" id="cd06261">
    <property type="entry name" value="TM_PBP2"/>
    <property type="match status" value="1"/>
</dbReference>
<reference evidence="9" key="1">
    <citation type="submission" date="2020-10" db="EMBL/GenBank/DDBJ databases">
        <authorList>
            <person name="Gilroy R."/>
        </authorList>
    </citation>
    <scope>NUCLEOTIDE SEQUENCE</scope>
    <source>
        <strain evidence="9">ChiSxjej2B14-6234</strain>
    </source>
</reference>
<dbReference type="Gene3D" id="1.10.3720.10">
    <property type="entry name" value="MetI-like"/>
    <property type="match status" value="1"/>
</dbReference>
<evidence type="ECO:0000256" key="2">
    <source>
        <dbReference type="ARBA" id="ARBA00022448"/>
    </source>
</evidence>
<evidence type="ECO:0000256" key="5">
    <source>
        <dbReference type="ARBA" id="ARBA00022989"/>
    </source>
</evidence>
<evidence type="ECO:0000259" key="8">
    <source>
        <dbReference type="PROSITE" id="PS50928"/>
    </source>
</evidence>
<feature type="domain" description="ABC transmembrane type-1" evidence="8">
    <location>
        <begin position="86"/>
        <end position="301"/>
    </location>
</feature>
<feature type="transmembrane region" description="Helical" evidence="7">
    <location>
        <begin position="280"/>
        <end position="305"/>
    </location>
</feature>
<evidence type="ECO:0000256" key="4">
    <source>
        <dbReference type="ARBA" id="ARBA00022692"/>
    </source>
</evidence>
<dbReference type="InterPro" id="IPR000515">
    <property type="entry name" value="MetI-like"/>
</dbReference>
<keyword evidence="6 7" id="KW-0472">Membrane</keyword>
<evidence type="ECO:0000256" key="1">
    <source>
        <dbReference type="ARBA" id="ARBA00004651"/>
    </source>
</evidence>